<evidence type="ECO:0000313" key="3">
    <source>
        <dbReference type="EMBL" id="PMD30870.1"/>
    </source>
</evidence>
<reference evidence="3 4" key="1">
    <citation type="submission" date="2016-04" db="EMBL/GenBank/DDBJ databases">
        <title>A degradative enzymes factory behind the ericoid mycorrhizal symbiosis.</title>
        <authorList>
            <consortium name="DOE Joint Genome Institute"/>
            <person name="Martino E."/>
            <person name="Morin E."/>
            <person name="Grelet G."/>
            <person name="Kuo A."/>
            <person name="Kohler A."/>
            <person name="Daghino S."/>
            <person name="Barry K."/>
            <person name="Choi C."/>
            <person name="Cichocki N."/>
            <person name="Clum A."/>
            <person name="Copeland A."/>
            <person name="Hainaut M."/>
            <person name="Haridas S."/>
            <person name="Labutti K."/>
            <person name="Lindquist E."/>
            <person name="Lipzen A."/>
            <person name="Khouja H.-R."/>
            <person name="Murat C."/>
            <person name="Ohm R."/>
            <person name="Olson A."/>
            <person name="Spatafora J."/>
            <person name="Veneault-Fourrey C."/>
            <person name="Henrissat B."/>
            <person name="Grigoriev I."/>
            <person name="Martin F."/>
            <person name="Perotto S."/>
        </authorList>
    </citation>
    <scope>NUCLEOTIDE SEQUENCE [LARGE SCALE GENOMIC DNA]</scope>
    <source>
        <strain evidence="3 4">F</strain>
    </source>
</reference>
<feature type="coiled-coil region" evidence="1">
    <location>
        <begin position="231"/>
        <end position="258"/>
    </location>
</feature>
<feature type="region of interest" description="Disordered" evidence="2">
    <location>
        <begin position="1"/>
        <end position="197"/>
    </location>
</feature>
<feature type="compositionally biased region" description="Acidic residues" evidence="2">
    <location>
        <begin position="150"/>
        <end position="166"/>
    </location>
</feature>
<feature type="compositionally biased region" description="Low complexity" evidence="2">
    <location>
        <begin position="31"/>
        <end position="40"/>
    </location>
</feature>
<dbReference type="EMBL" id="KZ613965">
    <property type="protein sequence ID" value="PMD30870.1"/>
    <property type="molecule type" value="Genomic_DNA"/>
</dbReference>
<dbReference type="AlphaFoldDB" id="A0A2J6QX66"/>
<evidence type="ECO:0000313" key="4">
    <source>
        <dbReference type="Proteomes" id="UP000235786"/>
    </source>
</evidence>
<dbReference type="OrthoDB" id="10632562at2759"/>
<evidence type="ECO:0000256" key="1">
    <source>
        <dbReference type="SAM" id="Coils"/>
    </source>
</evidence>
<sequence>MAEYTRANPRRSPRNLPPVSYVQTRPYNRSAAVAAAAARKAPAKKAPAKKAPLKKAPAKKKVRTKKAPAKKAPAKKNPKKRSREESSAPDSEDGSEDAPEPPAKRSRAGKRAPKKANKESVASEDDEELDSTQAKKAPAKKLKKAKEASPSDDDEFLDDEEDEDGNDPVSPVAPLAEPDADDRPEPPDDEDIPIDGSDFNIYHNRRTLEMWVLATWNLFDRWEESLDDQTYQELEGLRDEFNEQFREAAAQLEQIRANPADPHPAYAEIYQRLAEDPESPRAALEAELRRRGLLRELRYFTINGLRIMYETWMEYEDENGHAPQDPVEETQVFDNFLHSAGFDD</sequence>
<keyword evidence="1" id="KW-0175">Coiled coil</keyword>
<dbReference type="Proteomes" id="UP000235786">
    <property type="component" value="Unassembled WGS sequence"/>
</dbReference>
<proteinExistence type="predicted"/>
<feature type="compositionally biased region" description="Basic residues" evidence="2">
    <location>
        <begin position="41"/>
        <end position="81"/>
    </location>
</feature>
<feature type="compositionally biased region" description="Acidic residues" evidence="2">
    <location>
        <begin position="90"/>
        <end position="99"/>
    </location>
</feature>
<accession>A0A2J6QX66</accession>
<feature type="compositionally biased region" description="Basic residues" evidence="2">
    <location>
        <begin position="104"/>
        <end position="115"/>
    </location>
</feature>
<protein>
    <submittedName>
        <fullName evidence="3">Uncharacterized protein</fullName>
    </submittedName>
</protein>
<evidence type="ECO:0000256" key="2">
    <source>
        <dbReference type="SAM" id="MobiDB-lite"/>
    </source>
</evidence>
<gene>
    <name evidence="3" type="ORF">L207DRAFT_641430</name>
</gene>
<organism evidence="3 4">
    <name type="scientific">Hyaloscypha variabilis (strain UAMH 11265 / GT02V1 / F)</name>
    <name type="common">Meliniomyces variabilis</name>
    <dbReference type="NCBI Taxonomy" id="1149755"/>
    <lineage>
        <taxon>Eukaryota</taxon>
        <taxon>Fungi</taxon>
        <taxon>Dikarya</taxon>
        <taxon>Ascomycota</taxon>
        <taxon>Pezizomycotina</taxon>
        <taxon>Leotiomycetes</taxon>
        <taxon>Helotiales</taxon>
        <taxon>Hyaloscyphaceae</taxon>
        <taxon>Hyaloscypha</taxon>
        <taxon>Hyaloscypha variabilis</taxon>
    </lineage>
</organism>
<keyword evidence="4" id="KW-1185">Reference proteome</keyword>
<name>A0A2J6QX66_HYAVF</name>